<dbReference type="InterPro" id="IPR050223">
    <property type="entry name" value="D-isomer_2-hydroxyacid_DH"/>
</dbReference>
<dbReference type="Gene3D" id="3.40.50.720">
    <property type="entry name" value="NAD(P)-binding Rossmann-like Domain"/>
    <property type="match status" value="2"/>
</dbReference>
<proteinExistence type="inferred from homology"/>
<keyword evidence="1 2" id="KW-0560">Oxidoreductase</keyword>
<dbReference type="GO" id="GO:0030267">
    <property type="term" value="F:glyoxylate reductase (NADPH) activity"/>
    <property type="evidence" value="ECO:0007669"/>
    <property type="project" value="TreeGrafter"/>
</dbReference>
<dbReference type="CDD" id="cd12172">
    <property type="entry name" value="PGDH_like_2"/>
    <property type="match status" value="1"/>
</dbReference>
<dbReference type="SUPFAM" id="SSF52283">
    <property type="entry name" value="Formate/glycerate dehydrogenase catalytic domain-like"/>
    <property type="match status" value="1"/>
</dbReference>
<dbReference type="GO" id="GO:0005829">
    <property type="term" value="C:cytosol"/>
    <property type="evidence" value="ECO:0007669"/>
    <property type="project" value="TreeGrafter"/>
</dbReference>
<evidence type="ECO:0000313" key="5">
    <source>
        <dbReference type="EMBL" id="TCP33048.1"/>
    </source>
</evidence>
<dbReference type="EMBL" id="SLXO01000008">
    <property type="protein sequence ID" value="TCP33048.1"/>
    <property type="molecule type" value="Genomic_DNA"/>
</dbReference>
<dbReference type="InterPro" id="IPR036291">
    <property type="entry name" value="NAD(P)-bd_dom_sf"/>
</dbReference>
<dbReference type="InterPro" id="IPR006139">
    <property type="entry name" value="D-isomer_2_OHA_DH_cat_dom"/>
</dbReference>
<dbReference type="PANTHER" id="PTHR10996">
    <property type="entry name" value="2-HYDROXYACID DEHYDROGENASE-RELATED"/>
    <property type="match status" value="1"/>
</dbReference>
<accession>A0A4R2PEZ3</accession>
<name>A0A4R2PEZ3_RHOSA</name>
<evidence type="ECO:0000313" key="6">
    <source>
        <dbReference type="Proteomes" id="UP000295399"/>
    </source>
</evidence>
<dbReference type="Pfam" id="PF00389">
    <property type="entry name" value="2-Hacid_dh"/>
    <property type="match status" value="1"/>
</dbReference>
<feature type="domain" description="D-isomer specific 2-hydroxyacid dehydrogenase NAD-binding" evidence="4">
    <location>
        <begin position="120"/>
        <end position="290"/>
    </location>
</feature>
<evidence type="ECO:0000256" key="1">
    <source>
        <dbReference type="ARBA" id="ARBA00023002"/>
    </source>
</evidence>
<keyword evidence="6" id="KW-1185">Reference proteome</keyword>
<dbReference type="InParanoid" id="A0A4R2PEZ3"/>
<dbReference type="InterPro" id="IPR006140">
    <property type="entry name" value="D-isomer_DH_NAD-bd"/>
</dbReference>
<evidence type="ECO:0000259" key="4">
    <source>
        <dbReference type="Pfam" id="PF02826"/>
    </source>
</evidence>
<dbReference type="GO" id="GO:0016618">
    <property type="term" value="F:hydroxypyruvate reductase [NAD(P)H] activity"/>
    <property type="evidence" value="ECO:0007669"/>
    <property type="project" value="TreeGrafter"/>
</dbReference>
<evidence type="ECO:0000259" key="3">
    <source>
        <dbReference type="Pfam" id="PF00389"/>
    </source>
</evidence>
<reference evidence="5 6" key="1">
    <citation type="submission" date="2019-03" db="EMBL/GenBank/DDBJ databases">
        <title>Genomic Encyclopedia of Type Strains, Phase IV (KMG-IV): sequencing the most valuable type-strain genomes for metagenomic binning, comparative biology and taxonomic classification.</title>
        <authorList>
            <person name="Goeker M."/>
        </authorList>
    </citation>
    <scope>NUCLEOTIDE SEQUENCE [LARGE SCALE GENOMIC DNA]</scope>
    <source>
        <strain evidence="5 6">DSM 2132</strain>
    </source>
</reference>
<gene>
    <name evidence="5" type="ORF">EV659_108148</name>
</gene>
<comment type="caution">
    <text evidence="5">The sequence shown here is derived from an EMBL/GenBank/DDBJ whole genome shotgun (WGS) entry which is preliminary data.</text>
</comment>
<comment type="similarity">
    <text evidence="2">Belongs to the D-isomer specific 2-hydroxyacid dehydrogenase family.</text>
</comment>
<dbReference type="Proteomes" id="UP000295399">
    <property type="component" value="Unassembled WGS sequence"/>
</dbReference>
<feature type="domain" description="D-isomer specific 2-hydroxyacid dehydrogenase catalytic" evidence="3">
    <location>
        <begin position="37"/>
        <end position="308"/>
    </location>
</feature>
<dbReference type="PANTHER" id="PTHR10996:SF283">
    <property type="entry name" value="GLYOXYLATE_HYDROXYPYRUVATE REDUCTASE B"/>
    <property type="match status" value="1"/>
</dbReference>
<dbReference type="SUPFAM" id="SSF51735">
    <property type="entry name" value="NAD(P)-binding Rossmann-fold domains"/>
    <property type="match status" value="1"/>
</dbReference>
<dbReference type="AlphaFoldDB" id="A0A4R2PEZ3"/>
<dbReference type="GO" id="GO:0051287">
    <property type="term" value="F:NAD binding"/>
    <property type="evidence" value="ECO:0007669"/>
    <property type="project" value="InterPro"/>
</dbReference>
<evidence type="ECO:0000256" key="2">
    <source>
        <dbReference type="RuleBase" id="RU003719"/>
    </source>
</evidence>
<dbReference type="Pfam" id="PF02826">
    <property type="entry name" value="2-Hacid_dh_C"/>
    <property type="match status" value="1"/>
</dbReference>
<protein>
    <submittedName>
        <fullName evidence="5">D-3-phosphoglycerate dehydrogenase</fullName>
    </submittedName>
</protein>
<sequence>MTAAPPRVLVTCPPMLGMIDAFRNRFARAGVDLDAAHVVQTLSEEALIARLPGVDGWIIGDDPATARVLEAGAAGRLKAAVKWGVGTDNVDFAAARRLGLDCTNTPGVFGREVADIAMHYVTALARHTVAIDRAIRQDAAWPKPRGLSLAGRTVALVGFGDIGRQTARRLLAAEMRVLAYDPAFAAQPGLDVTPARWPERLDEADFLVFTCPLTETTHHLFDRALIERLKPGVRVVNVGRGPVIATDALVAALERGVVHSAALDVFEHEPLAADAALRRFDACVFGSHNASNTADAVDRVSHQAIDTLFGYLGIDG</sequence>
<dbReference type="RefSeq" id="WP_200288059.1">
    <property type="nucleotide sequence ID" value="NZ_JACIGF010000008.1"/>
</dbReference>
<organism evidence="5 6">
    <name type="scientific">Rhodothalassium salexigens DSM 2132</name>
    <dbReference type="NCBI Taxonomy" id="1188247"/>
    <lineage>
        <taxon>Bacteria</taxon>
        <taxon>Pseudomonadati</taxon>
        <taxon>Pseudomonadota</taxon>
        <taxon>Alphaproteobacteria</taxon>
        <taxon>Rhodothalassiales</taxon>
        <taxon>Rhodothalassiaceae</taxon>
        <taxon>Rhodothalassium</taxon>
    </lineage>
</organism>